<dbReference type="RefSeq" id="WP_239989201.1">
    <property type="nucleotide sequence ID" value="NZ_CP022203.1"/>
</dbReference>
<dbReference type="PROSITE" id="PS51257">
    <property type="entry name" value="PROKAR_LIPOPROTEIN"/>
    <property type="match status" value="1"/>
</dbReference>
<organism evidence="4 5">
    <name type="scientific">Corallococcus macrosporus DSM 14697</name>
    <dbReference type="NCBI Taxonomy" id="1189310"/>
    <lineage>
        <taxon>Bacteria</taxon>
        <taxon>Pseudomonadati</taxon>
        <taxon>Myxococcota</taxon>
        <taxon>Myxococcia</taxon>
        <taxon>Myxococcales</taxon>
        <taxon>Cystobacterineae</taxon>
        <taxon>Myxococcaceae</taxon>
        <taxon>Corallococcus</taxon>
    </lineage>
</organism>
<dbReference type="SUPFAM" id="SSF89372">
    <property type="entry name" value="Fucose-specific lectin"/>
    <property type="match status" value="1"/>
</dbReference>
<evidence type="ECO:0000313" key="5">
    <source>
        <dbReference type="Proteomes" id="UP000217343"/>
    </source>
</evidence>
<dbReference type="Pfam" id="PF13205">
    <property type="entry name" value="Big_5"/>
    <property type="match status" value="1"/>
</dbReference>
<dbReference type="Gene3D" id="2.60.40.1220">
    <property type="match status" value="1"/>
</dbReference>
<dbReference type="Gene3D" id="2.60.40.10">
    <property type="entry name" value="Immunoglobulins"/>
    <property type="match status" value="1"/>
</dbReference>
<feature type="chain" id="PRO_5012018614" description="SbsA Ig-like domain-containing protein" evidence="2">
    <location>
        <begin position="34"/>
        <end position="603"/>
    </location>
</feature>
<proteinExistence type="predicted"/>
<reference evidence="4 5" key="1">
    <citation type="submission" date="2017-06" db="EMBL/GenBank/DDBJ databases">
        <title>Sequencing and comparative analysis of myxobacterial genomes.</title>
        <authorList>
            <person name="Rupp O."/>
            <person name="Goesmann A."/>
            <person name="Sogaard-Andersen L."/>
        </authorList>
    </citation>
    <scope>NUCLEOTIDE SEQUENCE [LARGE SCALE GENOMIC DNA]</scope>
    <source>
        <strain evidence="4 5">DSM 14697</strain>
    </source>
</reference>
<sequence length="603" mass="65477">MNIPERFLPPTWTAAVVLLGAAACINVPAVAPAQAEVRITSPAATAYTNGVVEVRLDVAGHTPDRVELLKDGEVLTELAPPYVYSWDTAGEAEGTYRLEARAALGDVAYVSTSREVVVDRTPPRVVARVPEQGAQEVWVQSPIRAEFSEPVKRSTVTTESVHLTVGDVAVAHTVSLSEDGKTVAVTPVTGFTAPSTVGLAFSGTVTDLAGNAAVNLGEAWSWVVPEFVPYPVHAGSTGPHDIIKPYIQLDANGHPVVLTQRFEKIDEHNVVNLFVNRWTGSQWEQIGPGLKTSSDDFTINSPNIQLLQDGTPIVAWQEDLGAEFNNYVHVARWDGTAWVRYGGERGIIPERPHAINVVLQLTAQGHPVVAISMDPENAEGAAVYVLRWNGEQWHHLGTALQDDPPFSASAPALALDENDNPFVVFSVFGSQFRTLAWRWSGTSWEQLGDFSATNTNLRSPHNHRLAITAGSPPIVAWAGIETSTSRGDFHLSEWNQPHWNSLDSPPRQLAASSRSIYGLHFTPQAGLLMLSTEFTNEAVLINIACRPEGHWVPIWSKRYDRNAGQYSLGDLILAADSVGNIAVASTRLGASGSMDVVIYRRNR</sequence>
<name>A0A286NVP6_9BACT</name>
<keyword evidence="5" id="KW-1185">Reference proteome</keyword>
<dbReference type="Pfam" id="PF17957">
    <property type="entry name" value="Big_7"/>
    <property type="match status" value="1"/>
</dbReference>
<gene>
    <name evidence="4" type="ORF">MYMAC_006899</name>
</gene>
<evidence type="ECO:0000256" key="2">
    <source>
        <dbReference type="SAM" id="SignalP"/>
    </source>
</evidence>
<protein>
    <recommendedName>
        <fullName evidence="3">SbsA Ig-like domain-containing protein</fullName>
    </recommendedName>
</protein>
<evidence type="ECO:0000259" key="3">
    <source>
        <dbReference type="Pfam" id="PF13205"/>
    </source>
</evidence>
<accession>A0A286NVP6</accession>
<dbReference type="InterPro" id="IPR013783">
    <property type="entry name" value="Ig-like_fold"/>
</dbReference>
<keyword evidence="1 2" id="KW-0732">Signal</keyword>
<dbReference type="EMBL" id="CP022203">
    <property type="protein sequence ID" value="ATB51241.1"/>
    <property type="molecule type" value="Genomic_DNA"/>
</dbReference>
<evidence type="ECO:0000313" key="4">
    <source>
        <dbReference type="EMBL" id="ATB51241.1"/>
    </source>
</evidence>
<dbReference type="InterPro" id="IPR032812">
    <property type="entry name" value="SbsA_Ig"/>
</dbReference>
<feature type="signal peptide" evidence="2">
    <location>
        <begin position="1"/>
        <end position="33"/>
    </location>
</feature>
<dbReference type="Proteomes" id="UP000217343">
    <property type="component" value="Chromosome"/>
</dbReference>
<feature type="domain" description="SbsA Ig-like" evidence="3">
    <location>
        <begin position="119"/>
        <end position="214"/>
    </location>
</feature>
<dbReference type="AlphaFoldDB" id="A0A286NVP6"/>
<dbReference type="KEGG" id="mmas:MYMAC_006899"/>
<dbReference type="InterPro" id="IPR014755">
    <property type="entry name" value="Cu-Rt/internalin_Ig-like"/>
</dbReference>
<evidence type="ECO:0000256" key="1">
    <source>
        <dbReference type="ARBA" id="ARBA00022729"/>
    </source>
</evidence>